<evidence type="ECO:0000256" key="1">
    <source>
        <dbReference type="ARBA" id="ARBA00022679"/>
    </source>
</evidence>
<accession>A0A5M6IBJ4</accession>
<dbReference type="Pfam" id="PF00583">
    <property type="entry name" value="Acetyltransf_1"/>
    <property type="match status" value="1"/>
</dbReference>
<dbReference type="Proteomes" id="UP000324065">
    <property type="component" value="Unassembled WGS sequence"/>
</dbReference>
<dbReference type="EMBL" id="VWPJ01000008">
    <property type="protein sequence ID" value="KAA5605626.1"/>
    <property type="molecule type" value="Genomic_DNA"/>
</dbReference>
<sequence>MPLPPRPLAPDDFSAALALNNAALPNVNELDTAALTDLVAMSALAAGAHGDDGTLLGFVLALPPGRDYDSRNYRWVSNHRAQFLYVDRVVVTPRARGRGVGRALYRAVIDTAHAEGYGFVLAEVNERPPNPGSMAFHTAIGFRVVGHADYGPDDKAVAFVEYTRDT</sequence>
<evidence type="ECO:0000259" key="3">
    <source>
        <dbReference type="PROSITE" id="PS51186"/>
    </source>
</evidence>
<keyword evidence="1 4" id="KW-0808">Transferase</keyword>
<dbReference type="InterPro" id="IPR016890">
    <property type="entry name" value="UCP028520"/>
</dbReference>
<dbReference type="InterPro" id="IPR016181">
    <property type="entry name" value="Acyl_CoA_acyltransferase"/>
</dbReference>
<dbReference type="GO" id="GO:0016747">
    <property type="term" value="F:acyltransferase activity, transferring groups other than amino-acyl groups"/>
    <property type="evidence" value="ECO:0007669"/>
    <property type="project" value="InterPro"/>
</dbReference>
<dbReference type="InterPro" id="IPR000182">
    <property type="entry name" value="GNAT_dom"/>
</dbReference>
<dbReference type="CDD" id="cd04301">
    <property type="entry name" value="NAT_SF"/>
    <property type="match status" value="1"/>
</dbReference>
<keyword evidence="5" id="KW-1185">Reference proteome</keyword>
<dbReference type="InterPro" id="IPR050832">
    <property type="entry name" value="Bact_Acetyltransf"/>
</dbReference>
<evidence type="ECO:0000256" key="2">
    <source>
        <dbReference type="ARBA" id="ARBA00023315"/>
    </source>
</evidence>
<protein>
    <submittedName>
        <fullName evidence="4">GNAT family N-acetyltransferase</fullName>
    </submittedName>
</protein>
<organism evidence="4 5">
    <name type="scientific">Roseospira marina</name>
    <dbReference type="NCBI Taxonomy" id="140057"/>
    <lineage>
        <taxon>Bacteria</taxon>
        <taxon>Pseudomonadati</taxon>
        <taxon>Pseudomonadota</taxon>
        <taxon>Alphaproteobacteria</taxon>
        <taxon>Rhodospirillales</taxon>
        <taxon>Rhodospirillaceae</taxon>
        <taxon>Roseospira</taxon>
    </lineage>
</organism>
<evidence type="ECO:0000313" key="4">
    <source>
        <dbReference type="EMBL" id="KAA5605626.1"/>
    </source>
</evidence>
<comment type="caution">
    <text evidence="4">The sequence shown here is derived from an EMBL/GenBank/DDBJ whole genome shotgun (WGS) entry which is preliminary data.</text>
</comment>
<dbReference type="AlphaFoldDB" id="A0A5M6IBJ4"/>
<dbReference type="OrthoDB" id="6182349at2"/>
<gene>
    <name evidence="4" type="ORF">F1188_10350</name>
</gene>
<evidence type="ECO:0000313" key="5">
    <source>
        <dbReference type="Proteomes" id="UP000324065"/>
    </source>
</evidence>
<proteinExistence type="predicted"/>
<reference evidence="4 5" key="1">
    <citation type="submission" date="2019-09" db="EMBL/GenBank/DDBJ databases">
        <title>Genome sequence of Roseospira marina, one of the more divergent members of the non-sulfur purple photosynthetic bacterial family, the Rhodospirillaceae.</title>
        <authorList>
            <person name="Meyer T."/>
            <person name="Kyndt J."/>
        </authorList>
    </citation>
    <scope>NUCLEOTIDE SEQUENCE [LARGE SCALE GENOMIC DNA]</scope>
    <source>
        <strain evidence="4 5">DSM 15113</strain>
    </source>
</reference>
<dbReference type="PIRSF" id="PIRSF028520">
    <property type="entry name" value="UCP028520"/>
    <property type="match status" value="1"/>
</dbReference>
<dbReference type="PANTHER" id="PTHR43877">
    <property type="entry name" value="AMINOALKYLPHOSPHONATE N-ACETYLTRANSFERASE-RELATED-RELATED"/>
    <property type="match status" value="1"/>
</dbReference>
<dbReference type="PROSITE" id="PS51186">
    <property type="entry name" value="GNAT"/>
    <property type="match status" value="1"/>
</dbReference>
<dbReference type="SUPFAM" id="SSF55729">
    <property type="entry name" value="Acyl-CoA N-acyltransferases (Nat)"/>
    <property type="match status" value="1"/>
</dbReference>
<dbReference type="RefSeq" id="WP_150062337.1">
    <property type="nucleotide sequence ID" value="NZ_JACHII010000002.1"/>
</dbReference>
<keyword evidence="2" id="KW-0012">Acyltransferase</keyword>
<name>A0A5M6IBJ4_9PROT</name>
<feature type="domain" description="N-acetyltransferase" evidence="3">
    <location>
        <begin position="3"/>
        <end position="166"/>
    </location>
</feature>
<dbReference type="Gene3D" id="3.40.630.30">
    <property type="match status" value="1"/>
</dbReference>
<dbReference type="PANTHER" id="PTHR43877:SF2">
    <property type="entry name" value="AMINOALKYLPHOSPHONATE N-ACETYLTRANSFERASE-RELATED"/>
    <property type="match status" value="1"/>
</dbReference>